<dbReference type="Gene3D" id="1.10.10.60">
    <property type="entry name" value="Homeodomain-like"/>
    <property type="match status" value="1"/>
</dbReference>
<dbReference type="AlphaFoldDB" id="A0A919G526"/>
<dbReference type="PANTHER" id="PTHR30055">
    <property type="entry name" value="HTH-TYPE TRANSCRIPTIONAL REGULATOR RUTR"/>
    <property type="match status" value="1"/>
</dbReference>
<dbReference type="Proteomes" id="UP000603708">
    <property type="component" value="Unassembled WGS sequence"/>
</dbReference>
<feature type="domain" description="HTH tetR-type" evidence="5">
    <location>
        <begin position="14"/>
        <end position="74"/>
    </location>
</feature>
<protein>
    <submittedName>
        <fullName evidence="6">TetR family transcriptional regulator</fullName>
    </submittedName>
</protein>
<reference evidence="6" key="1">
    <citation type="journal article" date="2014" name="Int. J. Syst. Evol. Microbiol.">
        <title>Complete genome sequence of Corynebacterium casei LMG S-19264T (=DSM 44701T), isolated from a smear-ripened cheese.</title>
        <authorList>
            <consortium name="US DOE Joint Genome Institute (JGI-PGF)"/>
            <person name="Walter F."/>
            <person name="Albersmeier A."/>
            <person name="Kalinowski J."/>
            <person name="Ruckert C."/>
        </authorList>
    </citation>
    <scope>NUCLEOTIDE SEQUENCE</scope>
    <source>
        <strain evidence="6">JCM 5069</strain>
    </source>
</reference>
<evidence type="ECO:0000313" key="6">
    <source>
        <dbReference type="EMBL" id="GHH77849.1"/>
    </source>
</evidence>
<reference evidence="6" key="2">
    <citation type="submission" date="2020-09" db="EMBL/GenBank/DDBJ databases">
        <authorList>
            <person name="Sun Q."/>
            <person name="Ohkuma M."/>
        </authorList>
    </citation>
    <scope>NUCLEOTIDE SEQUENCE</scope>
    <source>
        <strain evidence="6">JCM 5069</strain>
    </source>
</reference>
<evidence type="ECO:0000256" key="1">
    <source>
        <dbReference type="ARBA" id="ARBA00023015"/>
    </source>
</evidence>
<dbReference type="RefSeq" id="WP_189931476.1">
    <property type="nucleotide sequence ID" value="NZ_BNCD01000006.1"/>
</dbReference>
<dbReference type="PRINTS" id="PR00455">
    <property type="entry name" value="HTHTETR"/>
</dbReference>
<dbReference type="InterPro" id="IPR001647">
    <property type="entry name" value="HTH_TetR"/>
</dbReference>
<dbReference type="PROSITE" id="PS50977">
    <property type="entry name" value="HTH_TETR_2"/>
    <property type="match status" value="1"/>
</dbReference>
<dbReference type="Pfam" id="PF17754">
    <property type="entry name" value="TetR_C_14"/>
    <property type="match status" value="1"/>
</dbReference>
<evidence type="ECO:0000313" key="7">
    <source>
        <dbReference type="Proteomes" id="UP000603708"/>
    </source>
</evidence>
<dbReference type="EMBL" id="BNCD01000006">
    <property type="protein sequence ID" value="GHH77849.1"/>
    <property type="molecule type" value="Genomic_DNA"/>
</dbReference>
<organism evidence="6 7">
    <name type="scientific">Streptomyces sulfonofaciens</name>
    <dbReference type="NCBI Taxonomy" id="68272"/>
    <lineage>
        <taxon>Bacteria</taxon>
        <taxon>Bacillati</taxon>
        <taxon>Actinomycetota</taxon>
        <taxon>Actinomycetes</taxon>
        <taxon>Kitasatosporales</taxon>
        <taxon>Streptomycetaceae</taxon>
        <taxon>Streptomyces</taxon>
    </lineage>
</organism>
<dbReference type="SUPFAM" id="SSF46689">
    <property type="entry name" value="Homeodomain-like"/>
    <property type="match status" value="1"/>
</dbReference>
<dbReference type="GO" id="GO:0003700">
    <property type="term" value="F:DNA-binding transcription factor activity"/>
    <property type="evidence" value="ECO:0007669"/>
    <property type="project" value="TreeGrafter"/>
</dbReference>
<dbReference type="Gene3D" id="1.10.357.10">
    <property type="entry name" value="Tetracycline Repressor, domain 2"/>
    <property type="match status" value="1"/>
</dbReference>
<dbReference type="InterPro" id="IPR009057">
    <property type="entry name" value="Homeodomain-like_sf"/>
</dbReference>
<keyword evidence="7" id="KW-1185">Reference proteome</keyword>
<gene>
    <name evidence="6" type="ORF">GCM10018793_26930</name>
</gene>
<keyword evidence="2 4" id="KW-0238">DNA-binding</keyword>
<sequence length="203" mass="22015">MGGREPGLRERTRRAVQQEIVETANGLFVARGYENTTIEDIAAAVGMSRRSVFRYFPTKEDIVVGKFDFVAQDMLVALRARPAAEPVWESLRRTFDLLVAYVDAPGQHEVAEPMQRIVFAHRGLLASYLEKLQRMQDAVVSALRERAEASGRPYGADDPVPGAVAGAAFGCLLAAQHAWLAGGAKDSFAGTLDRAMAAVAPRG</sequence>
<keyword evidence="3" id="KW-0804">Transcription</keyword>
<dbReference type="InterPro" id="IPR041347">
    <property type="entry name" value="MftR_C"/>
</dbReference>
<feature type="DNA-binding region" description="H-T-H motif" evidence="4">
    <location>
        <begin position="37"/>
        <end position="56"/>
    </location>
</feature>
<evidence type="ECO:0000256" key="4">
    <source>
        <dbReference type="PROSITE-ProRule" id="PRU00335"/>
    </source>
</evidence>
<proteinExistence type="predicted"/>
<evidence type="ECO:0000256" key="2">
    <source>
        <dbReference type="ARBA" id="ARBA00023125"/>
    </source>
</evidence>
<accession>A0A919G526</accession>
<comment type="caution">
    <text evidence="6">The sequence shown here is derived from an EMBL/GenBank/DDBJ whole genome shotgun (WGS) entry which is preliminary data.</text>
</comment>
<name>A0A919G526_9ACTN</name>
<dbReference type="PANTHER" id="PTHR30055:SF234">
    <property type="entry name" value="HTH-TYPE TRANSCRIPTIONAL REGULATOR BETI"/>
    <property type="match status" value="1"/>
</dbReference>
<dbReference type="Pfam" id="PF00440">
    <property type="entry name" value="TetR_N"/>
    <property type="match status" value="1"/>
</dbReference>
<evidence type="ECO:0000259" key="5">
    <source>
        <dbReference type="PROSITE" id="PS50977"/>
    </source>
</evidence>
<dbReference type="GO" id="GO:0000976">
    <property type="term" value="F:transcription cis-regulatory region binding"/>
    <property type="evidence" value="ECO:0007669"/>
    <property type="project" value="TreeGrafter"/>
</dbReference>
<keyword evidence="1" id="KW-0805">Transcription regulation</keyword>
<dbReference type="InterPro" id="IPR050109">
    <property type="entry name" value="HTH-type_TetR-like_transc_reg"/>
</dbReference>
<evidence type="ECO:0000256" key="3">
    <source>
        <dbReference type="ARBA" id="ARBA00023163"/>
    </source>
</evidence>